<comment type="subcellular location">
    <subcellularLocation>
        <location evidence="9">Cell inner membrane</location>
        <topology evidence="9">Single-pass type II membrane protein</topology>
    </subcellularLocation>
    <subcellularLocation>
        <location evidence="1">Membrane</location>
    </subcellularLocation>
    <text evidence="9">Localizes to the division septum.</text>
</comment>
<dbReference type="GO" id="GO:0090529">
    <property type="term" value="P:cell septum assembly"/>
    <property type="evidence" value="ECO:0007669"/>
    <property type="project" value="InterPro"/>
</dbReference>
<dbReference type="PANTHER" id="PTHR35851">
    <property type="entry name" value="CELL DIVISION PROTEIN FTSQ"/>
    <property type="match status" value="1"/>
</dbReference>
<dbReference type="HAMAP" id="MF_00911">
    <property type="entry name" value="FtsQ_subfam"/>
    <property type="match status" value="1"/>
</dbReference>
<comment type="function">
    <text evidence="9">Essential cell division protein.</text>
</comment>
<dbReference type="PANTHER" id="PTHR35851:SF1">
    <property type="entry name" value="CELL DIVISION PROTEIN FTSQ"/>
    <property type="match status" value="1"/>
</dbReference>
<keyword evidence="5 9" id="KW-0812">Transmembrane</keyword>
<dbReference type="GO" id="GO:0032153">
    <property type="term" value="C:cell division site"/>
    <property type="evidence" value="ECO:0007669"/>
    <property type="project" value="UniProtKB-UniRule"/>
</dbReference>
<protein>
    <recommendedName>
        <fullName evidence="9">Cell division protein FtsQ</fullName>
    </recommendedName>
</protein>
<dbReference type="Proteomes" id="UP000238392">
    <property type="component" value="Unassembled WGS sequence"/>
</dbReference>
<comment type="similarity">
    <text evidence="9">Belongs to the FtsQ/DivIB family. FtsQ subfamily.</text>
</comment>
<evidence type="ECO:0000259" key="10">
    <source>
        <dbReference type="PROSITE" id="PS51779"/>
    </source>
</evidence>
<organism evidence="11 12">
    <name type="scientific">Donghicola tyrosinivorans</name>
    <dbReference type="NCBI Taxonomy" id="1652492"/>
    <lineage>
        <taxon>Bacteria</taxon>
        <taxon>Pseudomonadati</taxon>
        <taxon>Pseudomonadota</taxon>
        <taxon>Alphaproteobacteria</taxon>
        <taxon>Rhodobacterales</taxon>
        <taxon>Roseobacteraceae</taxon>
        <taxon>Donghicola</taxon>
    </lineage>
</organism>
<name>A0A2T0X533_9RHOB</name>
<gene>
    <name evidence="9" type="primary">ftsQ</name>
    <name evidence="11" type="ORF">CLV74_101155</name>
</gene>
<keyword evidence="3 9" id="KW-0997">Cell inner membrane</keyword>
<evidence type="ECO:0000256" key="4">
    <source>
        <dbReference type="ARBA" id="ARBA00022618"/>
    </source>
</evidence>
<proteinExistence type="inferred from homology"/>
<dbReference type="GO" id="GO:0005886">
    <property type="term" value="C:plasma membrane"/>
    <property type="evidence" value="ECO:0007669"/>
    <property type="project" value="UniProtKB-SubCell"/>
</dbReference>
<keyword evidence="8 9" id="KW-0131">Cell cycle</keyword>
<keyword evidence="7 9" id="KW-0472">Membrane</keyword>
<dbReference type="PROSITE" id="PS51779">
    <property type="entry name" value="POTRA"/>
    <property type="match status" value="1"/>
</dbReference>
<keyword evidence="12" id="KW-1185">Reference proteome</keyword>
<reference evidence="11 12" key="1">
    <citation type="submission" date="2018-03" db="EMBL/GenBank/DDBJ databases">
        <title>Genomic Encyclopedia of Archaeal and Bacterial Type Strains, Phase II (KMG-II): from individual species to whole genera.</title>
        <authorList>
            <person name="Goeker M."/>
        </authorList>
    </citation>
    <scope>NUCLEOTIDE SEQUENCE [LARGE SCALE GENOMIC DNA]</scope>
    <source>
        <strain evidence="11 12">DSM 100212</strain>
    </source>
</reference>
<keyword evidence="2 9" id="KW-1003">Cell membrane</keyword>
<evidence type="ECO:0000256" key="1">
    <source>
        <dbReference type="ARBA" id="ARBA00004370"/>
    </source>
</evidence>
<evidence type="ECO:0000256" key="6">
    <source>
        <dbReference type="ARBA" id="ARBA00022989"/>
    </source>
</evidence>
<sequence>MQSMMRRFDPAPSRWAYRFQRLWLTPFYRRLLRTGTPIALVALCGAIYFGDAERREVFTSTVAKLRHDFEHRPEFMVKIMAIDGASEETQTAIRALMPVDFPVSSFDLDVGAIANEMLALDAVADVGLQVRSGGVLQMHVIERQPVMVWRQGSRIEAIDAAGIRAGTLDSRTDRPDLPLIVGAGAKEHVEEALRLFAAAAPLQDRIRGLVRVGERRWDLVLDREQRIMLPTEQPLQALEQVVALAEANDLLARDVAAVDMRLAQRPTIRMTPTAQEELLRIRKMTEERAK</sequence>
<accession>A0A2T0X533</accession>
<keyword evidence="4 9" id="KW-0132">Cell division</keyword>
<dbReference type="InterPro" id="IPR005548">
    <property type="entry name" value="Cell_div_FtsQ/DivIB_C"/>
</dbReference>
<dbReference type="Gene3D" id="3.40.50.11690">
    <property type="entry name" value="Cell division protein FtsQ/DivIB"/>
    <property type="match status" value="1"/>
</dbReference>
<feature type="domain" description="POTRA" evidence="10">
    <location>
        <begin position="75"/>
        <end position="143"/>
    </location>
</feature>
<keyword evidence="6 9" id="KW-1133">Transmembrane helix</keyword>
<evidence type="ECO:0000256" key="9">
    <source>
        <dbReference type="HAMAP-Rule" id="MF_00911"/>
    </source>
</evidence>
<dbReference type="Pfam" id="PF03799">
    <property type="entry name" value="FtsQ_DivIB_C"/>
    <property type="match status" value="1"/>
</dbReference>
<dbReference type="InterPro" id="IPR026579">
    <property type="entry name" value="FtsQ"/>
</dbReference>
<dbReference type="EMBL" id="PVTQ01000001">
    <property type="protein sequence ID" value="PRY94025.1"/>
    <property type="molecule type" value="Genomic_DNA"/>
</dbReference>
<evidence type="ECO:0000256" key="5">
    <source>
        <dbReference type="ARBA" id="ARBA00022692"/>
    </source>
</evidence>
<evidence type="ECO:0000256" key="8">
    <source>
        <dbReference type="ARBA" id="ARBA00023306"/>
    </source>
</evidence>
<comment type="caution">
    <text evidence="11">The sequence shown here is derived from an EMBL/GenBank/DDBJ whole genome shotgun (WGS) entry which is preliminary data.</text>
</comment>
<dbReference type="AlphaFoldDB" id="A0A2T0X533"/>
<evidence type="ECO:0000313" key="12">
    <source>
        <dbReference type="Proteomes" id="UP000238392"/>
    </source>
</evidence>
<evidence type="ECO:0000256" key="3">
    <source>
        <dbReference type="ARBA" id="ARBA00022519"/>
    </source>
</evidence>
<evidence type="ECO:0000256" key="7">
    <source>
        <dbReference type="ARBA" id="ARBA00023136"/>
    </source>
</evidence>
<dbReference type="GO" id="GO:0043093">
    <property type="term" value="P:FtsZ-dependent cytokinesis"/>
    <property type="evidence" value="ECO:0007669"/>
    <property type="project" value="UniProtKB-UniRule"/>
</dbReference>
<evidence type="ECO:0000256" key="2">
    <source>
        <dbReference type="ARBA" id="ARBA00022475"/>
    </source>
</evidence>
<dbReference type="InterPro" id="IPR034746">
    <property type="entry name" value="POTRA"/>
</dbReference>
<evidence type="ECO:0000313" key="11">
    <source>
        <dbReference type="EMBL" id="PRY94025.1"/>
    </source>
</evidence>
<dbReference type="InterPro" id="IPR045335">
    <property type="entry name" value="FtsQ_C_sf"/>
</dbReference>